<dbReference type="SUPFAM" id="SSF48208">
    <property type="entry name" value="Six-hairpin glycosidases"/>
    <property type="match status" value="1"/>
</dbReference>
<dbReference type="Pfam" id="PF20736">
    <property type="entry name" value="Glyco_hydro127M"/>
    <property type="match status" value="1"/>
</dbReference>
<dbReference type="Pfam" id="PF07944">
    <property type="entry name" value="Beta-AFase-like_GH127_cat"/>
    <property type="match status" value="1"/>
</dbReference>
<dbReference type="RefSeq" id="WP_156341849.1">
    <property type="nucleotide sequence ID" value="NZ_CACRSY010000005.1"/>
</dbReference>
<dbReference type="InterPro" id="IPR008928">
    <property type="entry name" value="6-hairpin_glycosidase_sf"/>
</dbReference>
<gene>
    <name evidence="4" type="primary">hypBA1</name>
    <name evidence="4" type="ORF">BHLFYP23_01572</name>
</gene>
<dbReference type="InterPro" id="IPR012341">
    <property type="entry name" value="6hp_glycosidase-like_sf"/>
</dbReference>
<dbReference type="EC" id="3.2.1.185" evidence="4"/>
<evidence type="ECO:0000259" key="3">
    <source>
        <dbReference type="Pfam" id="PF20737"/>
    </source>
</evidence>
<protein>
    <submittedName>
        <fullName evidence="4">Non-reducing end beta-L-arabinofuranosidase</fullName>
        <ecNumber evidence="4">3.2.1.185</ecNumber>
    </submittedName>
</protein>
<dbReference type="AlphaFoldDB" id="A0A6N2RFR6"/>
<dbReference type="GO" id="GO:0102478">
    <property type="term" value="F:beta-L-arabinofuranosidase activity"/>
    <property type="evidence" value="ECO:0007669"/>
    <property type="project" value="UniProtKB-EC"/>
</dbReference>
<name>A0A6N2RFR6_BLAHA</name>
<reference evidence="4" key="1">
    <citation type="submission" date="2019-11" db="EMBL/GenBank/DDBJ databases">
        <authorList>
            <person name="Feng L."/>
        </authorList>
    </citation>
    <scope>NUCLEOTIDE SEQUENCE</scope>
    <source>
        <strain evidence="4">BhanseniiLFYP23</strain>
    </source>
</reference>
<dbReference type="EMBL" id="CACRSY010000005">
    <property type="protein sequence ID" value="VYS78901.1"/>
    <property type="molecule type" value="Genomic_DNA"/>
</dbReference>
<evidence type="ECO:0000259" key="2">
    <source>
        <dbReference type="Pfam" id="PF20736"/>
    </source>
</evidence>
<evidence type="ECO:0000259" key="1">
    <source>
        <dbReference type="Pfam" id="PF07944"/>
    </source>
</evidence>
<dbReference type="InterPro" id="IPR049174">
    <property type="entry name" value="Beta-AFase-like"/>
</dbReference>
<keyword evidence="4" id="KW-0326">Glycosidase</keyword>
<dbReference type="Gene3D" id="1.50.10.10">
    <property type="match status" value="1"/>
</dbReference>
<evidence type="ECO:0000313" key="4">
    <source>
        <dbReference type="EMBL" id="VYS78901.1"/>
    </source>
</evidence>
<dbReference type="GO" id="GO:0005975">
    <property type="term" value="P:carbohydrate metabolic process"/>
    <property type="evidence" value="ECO:0007669"/>
    <property type="project" value="InterPro"/>
</dbReference>
<organism evidence="4">
    <name type="scientific">Blautia hansenii</name>
    <name type="common">Ruminococcus hansenii</name>
    <dbReference type="NCBI Taxonomy" id="1322"/>
    <lineage>
        <taxon>Bacteria</taxon>
        <taxon>Bacillati</taxon>
        <taxon>Bacillota</taxon>
        <taxon>Clostridia</taxon>
        <taxon>Lachnospirales</taxon>
        <taxon>Lachnospiraceae</taxon>
        <taxon>Blautia</taxon>
    </lineage>
</organism>
<sequence length="650" mass="74217">MKKRKLESVMLKNIRIKDDFWDRYIKLVKGVIIPYQWRTLNDEVPDAEPSHCIKNFRIAAGEETGEFEGAVFQDTDVAKWLEAVAFTLASTGRDEELEKLADETIDLIGRAQCEDGYLNTYFTIKEPNRRWTNLKEGHELYTAGHLIEAATAYYEATGKRKFLDIVSRFADVICDKFGPEEGKCHGYPGHSEIELALVKLFRATGEKRYLDAAKYFVDARGVGENYFAQEERGEKYKQIFPEFTAYQPEYSQSHLPVREQKTAEGHAVRAVYLYSAMADLAYECEDETLREACETLWDNIVKKRMYITGGIGSSGLLERFTTDYDLPNDRNYSESCASIGLAMFGKRMAEITRDAAYVDIVEKALYNTVLAGIAMDGKSFFYVNPLEVWPENCMERTSMEHVKPVRQKWFSVACCPPNIARTLASMGQYIYGIDEDALYVNLYISNDTNVEIAKVPYKIKVDSNYLVDGKVHLYAQAEKASGGKIALRIPGYAKQFTVYRNGEILENPVVEKGYLILENLGANEEITIQCDMKARFVHANPNVRADEGKTAIMRGPLVYCLEETDNEKNLSSYYVDTKAELIEQYEAELLGGVVTVKAKGKRILQKGWEDDRLYGERKIEMEDVELKAVPYCNWGNREKGEMLVWIKEIF</sequence>
<dbReference type="InterPro" id="IPR012878">
    <property type="entry name" value="Beta-AFase-like_GH127_cat"/>
</dbReference>
<feature type="domain" description="Non-reducing end beta-L-arabinofuranosidase-like GH127 middle" evidence="2">
    <location>
        <begin position="438"/>
        <end position="531"/>
    </location>
</feature>
<dbReference type="InterPro" id="IPR049049">
    <property type="entry name" value="Beta-AFase-like_GH127_C"/>
</dbReference>
<dbReference type="InterPro" id="IPR049046">
    <property type="entry name" value="Beta-AFase-like_GH127_middle"/>
</dbReference>
<dbReference type="Pfam" id="PF20737">
    <property type="entry name" value="Glyco_hydro127C"/>
    <property type="match status" value="1"/>
</dbReference>
<proteinExistence type="predicted"/>
<dbReference type="PANTHER" id="PTHR43465">
    <property type="entry name" value="DUF1680 DOMAIN PROTEIN (AFU_ORTHOLOGUE AFUA_1G08910)"/>
    <property type="match status" value="1"/>
</dbReference>
<keyword evidence="4" id="KW-0378">Hydrolase</keyword>
<dbReference type="PANTHER" id="PTHR43465:SF2">
    <property type="entry name" value="DUF1680 DOMAIN PROTEIN (AFU_ORTHOLOGUE AFUA_1G08910)"/>
    <property type="match status" value="1"/>
</dbReference>
<feature type="domain" description="Non-reducing end beta-L-arabinofuranosidase-like GH127 catalytic" evidence="1">
    <location>
        <begin position="13"/>
        <end position="427"/>
    </location>
</feature>
<accession>A0A6N2RFR6</accession>
<feature type="domain" description="Non-reducing end beta-L-arabinofuranosidase-like GH127 C-terminal" evidence="3">
    <location>
        <begin position="535"/>
        <end position="647"/>
    </location>
</feature>